<keyword evidence="1" id="KW-0547">Nucleotide-binding</keyword>
<feature type="domain" description="Protein kinase" evidence="4">
    <location>
        <begin position="1"/>
        <end position="164"/>
    </location>
</feature>
<dbReference type="InterPro" id="IPR000719">
    <property type="entry name" value="Prot_kinase_dom"/>
</dbReference>
<proteinExistence type="predicted"/>
<dbReference type="PANTHER" id="PTHR44329:SF298">
    <property type="entry name" value="MIXED LINEAGE KINASE DOMAIN-LIKE PROTEIN"/>
    <property type="match status" value="1"/>
</dbReference>
<name>A0A0C3QAF9_9AGAM</name>
<dbReference type="Proteomes" id="UP000054248">
    <property type="component" value="Unassembled WGS sequence"/>
</dbReference>
<dbReference type="Pfam" id="PF00069">
    <property type="entry name" value="Pkinase"/>
    <property type="match status" value="1"/>
</dbReference>
<dbReference type="PROSITE" id="PS50011">
    <property type="entry name" value="PROTEIN_KINASE_DOM"/>
    <property type="match status" value="1"/>
</dbReference>
<dbReference type="SUPFAM" id="SSF56112">
    <property type="entry name" value="Protein kinase-like (PK-like)"/>
    <property type="match status" value="1"/>
</dbReference>
<dbReference type="AlphaFoldDB" id="A0A0C3QAF9"/>
<evidence type="ECO:0000256" key="3">
    <source>
        <dbReference type="SAM" id="MobiDB-lite"/>
    </source>
</evidence>
<keyword evidence="2" id="KW-0067">ATP-binding</keyword>
<evidence type="ECO:0000259" key="4">
    <source>
        <dbReference type="PROSITE" id="PS50011"/>
    </source>
</evidence>
<reference evidence="5 6" key="1">
    <citation type="submission" date="2014-04" db="EMBL/GenBank/DDBJ databases">
        <authorList>
            <consortium name="DOE Joint Genome Institute"/>
            <person name="Kuo A."/>
            <person name="Girlanda M."/>
            <person name="Perotto S."/>
            <person name="Kohler A."/>
            <person name="Nagy L.G."/>
            <person name="Floudas D."/>
            <person name="Copeland A."/>
            <person name="Barry K.W."/>
            <person name="Cichocki N."/>
            <person name="Veneault-Fourrey C."/>
            <person name="LaButti K."/>
            <person name="Lindquist E.A."/>
            <person name="Lipzen A."/>
            <person name="Lundell T."/>
            <person name="Morin E."/>
            <person name="Murat C."/>
            <person name="Sun H."/>
            <person name="Tunlid A."/>
            <person name="Henrissat B."/>
            <person name="Grigoriev I.V."/>
            <person name="Hibbett D.S."/>
            <person name="Martin F."/>
            <person name="Nordberg H.P."/>
            <person name="Cantor M.N."/>
            <person name="Hua S.X."/>
        </authorList>
    </citation>
    <scope>NUCLEOTIDE SEQUENCE [LARGE SCALE GENOMIC DNA]</scope>
    <source>
        <strain evidence="5 6">MUT 4182</strain>
    </source>
</reference>
<feature type="compositionally biased region" description="Low complexity" evidence="3">
    <location>
        <begin position="38"/>
        <end position="50"/>
    </location>
</feature>
<feature type="region of interest" description="Disordered" evidence="3">
    <location>
        <begin position="27"/>
        <end position="52"/>
    </location>
</feature>
<dbReference type="HOGENOM" id="CLU_1620284_0_0_1"/>
<dbReference type="InterPro" id="IPR051681">
    <property type="entry name" value="Ser/Thr_Kinases-Pseudokinases"/>
</dbReference>
<dbReference type="PANTHER" id="PTHR44329">
    <property type="entry name" value="SERINE/THREONINE-PROTEIN KINASE TNNI3K-RELATED"/>
    <property type="match status" value="1"/>
</dbReference>
<evidence type="ECO:0000313" key="5">
    <source>
        <dbReference type="EMBL" id="KIO27245.1"/>
    </source>
</evidence>
<protein>
    <recommendedName>
        <fullName evidence="4">Protein kinase domain-containing protein</fullName>
    </recommendedName>
</protein>
<organism evidence="5 6">
    <name type="scientific">Tulasnella calospora MUT 4182</name>
    <dbReference type="NCBI Taxonomy" id="1051891"/>
    <lineage>
        <taxon>Eukaryota</taxon>
        <taxon>Fungi</taxon>
        <taxon>Dikarya</taxon>
        <taxon>Basidiomycota</taxon>
        <taxon>Agaricomycotina</taxon>
        <taxon>Agaricomycetes</taxon>
        <taxon>Cantharellales</taxon>
        <taxon>Tulasnellaceae</taxon>
        <taxon>Tulasnella</taxon>
    </lineage>
</organism>
<keyword evidence="6" id="KW-1185">Reference proteome</keyword>
<dbReference type="Gene3D" id="1.10.510.10">
    <property type="entry name" value="Transferase(Phosphotransferase) domain 1"/>
    <property type="match status" value="2"/>
</dbReference>
<dbReference type="EMBL" id="KN823012">
    <property type="protein sequence ID" value="KIO27245.1"/>
    <property type="molecule type" value="Genomic_DNA"/>
</dbReference>
<accession>A0A0C3QAF9</accession>
<gene>
    <name evidence="5" type="ORF">M407DRAFT_23553</name>
</gene>
<evidence type="ECO:0000256" key="2">
    <source>
        <dbReference type="ARBA" id="ARBA00022840"/>
    </source>
</evidence>
<dbReference type="InterPro" id="IPR011009">
    <property type="entry name" value="Kinase-like_dom_sf"/>
</dbReference>
<dbReference type="GO" id="GO:0005524">
    <property type="term" value="F:ATP binding"/>
    <property type="evidence" value="ECO:0007669"/>
    <property type="project" value="UniProtKB-KW"/>
</dbReference>
<evidence type="ECO:0000313" key="6">
    <source>
        <dbReference type="Proteomes" id="UP000054248"/>
    </source>
</evidence>
<sequence>MPKTTSRNVCTPSYSTLYIFNETDTVLSKPGSQKNAEEGSQSQTSQSEISPWSKNGDVYQYLKKNPNADRRTLIHDVAEGLLYRHTRNPPIVHADIKGQGNAMRLWNSVTLAEDPTGLTTPNVGQGTTRWIAPEVLRGEPATAKAYVYSFGILALEIMSDKLPY</sequence>
<evidence type="ECO:0000256" key="1">
    <source>
        <dbReference type="ARBA" id="ARBA00022741"/>
    </source>
</evidence>
<dbReference type="GO" id="GO:0004674">
    <property type="term" value="F:protein serine/threonine kinase activity"/>
    <property type="evidence" value="ECO:0007669"/>
    <property type="project" value="TreeGrafter"/>
</dbReference>
<dbReference type="OrthoDB" id="4062651at2759"/>
<reference evidence="6" key="2">
    <citation type="submission" date="2015-01" db="EMBL/GenBank/DDBJ databases">
        <title>Evolutionary Origins and Diversification of the Mycorrhizal Mutualists.</title>
        <authorList>
            <consortium name="DOE Joint Genome Institute"/>
            <consortium name="Mycorrhizal Genomics Consortium"/>
            <person name="Kohler A."/>
            <person name="Kuo A."/>
            <person name="Nagy L.G."/>
            <person name="Floudas D."/>
            <person name="Copeland A."/>
            <person name="Barry K.W."/>
            <person name="Cichocki N."/>
            <person name="Veneault-Fourrey C."/>
            <person name="LaButti K."/>
            <person name="Lindquist E.A."/>
            <person name="Lipzen A."/>
            <person name="Lundell T."/>
            <person name="Morin E."/>
            <person name="Murat C."/>
            <person name="Riley R."/>
            <person name="Ohm R."/>
            <person name="Sun H."/>
            <person name="Tunlid A."/>
            <person name="Henrissat B."/>
            <person name="Grigoriev I.V."/>
            <person name="Hibbett D.S."/>
            <person name="Martin F."/>
        </authorList>
    </citation>
    <scope>NUCLEOTIDE SEQUENCE [LARGE SCALE GENOMIC DNA]</scope>
    <source>
        <strain evidence="6">MUT 4182</strain>
    </source>
</reference>
<dbReference type="STRING" id="1051891.A0A0C3QAF9"/>